<dbReference type="InterPro" id="IPR036397">
    <property type="entry name" value="RNaseH_sf"/>
</dbReference>
<sequence>MPQINSLAFMEIKSGFLESLRVKCAQDQSYAKGWSALLKRDPSHSHVSVQLDQHVSTCPDKNSNTQSSTPTQEELKRWKNFSIDDGYLVHKGRVCVPKDSNTRRQILSECHDSPSAGHLECLKVGGLLHPLEIPQGLSTTNHGHDAIWVIVDHLTNMGRFIPTKTTVKTPELAWLFVEHIYRHYGLLASIISDRDRKFDNLFWRAVFQKLETKLNLSTVDHPKTDGQTKSVNQVLEDMLRVYVNKKQTNWEDYLPILEFSYNSLKHVTIGFSPFMLLYEFQARSPILVGLAKEKIQQAKDFLQGHFGMLRVA</sequence>
<feature type="domain" description="Integrase catalytic" evidence="2">
    <location>
        <begin position="126"/>
        <end position="281"/>
    </location>
</feature>
<feature type="compositionally biased region" description="Polar residues" evidence="1">
    <location>
        <begin position="55"/>
        <end position="72"/>
    </location>
</feature>
<dbReference type="InterPro" id="IPR050951">
    <property type="entry name" value="Retrovirus_Pol_polyprotein"/>
</dbReference>
<evidence type="ECO:0000313" key="4">
    <source>
        <dbReference type="Proteomes" id="UP000886520"/>
    </source>
</evidence>
<dbReference type="GO" id="GO:0003676">
    <property type="term" value="F:nucleic acid binding"/>
    <property type="evidence" value="ECO:0007669"/>
    <property type="project" value="InterPro"/>
</dbReference>
<dbReference type="GO" id="GO:0015074">
    <property type="term" value="P:DNA integration"/>
    <property type="evidence" value="ECO:0007669"/>
    <property type="project" value="InterPro"/>
</dbReference>
<accession>A0A9D4U668</accession>
<dbReference type="OrthoDB" id="1738613at2759"/>
<proteinExistence type="predicted"/>
<evidence type="ECO:0000259" key="2">
    <source>
        <dbReference type="PROSITE" id="PS50994"/>
    </source>
</evidence>
<gene>
    <name evidence="3" type="ORF">GOP47_0022369</name>
</gene>
<dbReference type="InterPro" id="IPR012337">
    <property type="entry name" value="RNaseH-like_sf"/>
</dbReference>
<feature type="region of interest" description="Disordered" evidence="1">
    <location>
        <begin position="55"/>
        <end position="74"/>
    </location>
</feature>
<protein>
    <recommendedName>
        <fullName evidence="2">Integrase catalytic domain-containing protein</fullName>
    </recommendedName>
</protein>
<dbReference type="PANTHER" id="PTHR37984:SF5">
    <property type="entry name" value="PROTEIN NYNRIN-LIKE"/>
    <property type="match status" value="1"/>
</dbReference>
<dbReference type="Gene3D" id="3.30.420.10">
    <property type="entry name" value="Ribonuclease H-like superfamily/Ribonuclease H"/>
    <property type="match status" value="1"/>
</dbReference>
<keyword evidence="4" id="KW-1185">Reference proteome</keyword>
<comment type="caution">
    <text evidence="3">The sequence shown here is derived from an EMBL/GenBank/DDBJ whole genome shotgun (WGS) entry which is preliminary data.</text>
</comment>
<name>A0A9D4U668_ADICA</name>
<dbReference type="PROSITE" id="PS50994">
    <property type="entry name" value="INTEGRASE"/>
    <property type="match status" value="1"/>
</dbReference>
<dbReference type="Proteomes" id="UP000886520">
    <property type="component" value="Chromosome 22"/>
</dbReference>
<dbReference type="InterPro" id="IPR001584">
    <property type="entry name" value="Integrase_cat-core"/>
</dbReference>
<dbReference type="EMBL" id="JABFUD020000022">
    <property type="protein sequence ID" value="KAI5061830.1"/>
    <property type="molecule type" value="Genomic_DNA"/>
</dbReference>
<reference evidence="3" key="1">
    <citation type="submission" date="2021-01" db="EMBL/GenBank/DDBJ databases">
        <title>Adiantum capillus-veneris genome.</title>
        <authorList>
            <person name="Fang Y."/>
            <person name="Liao Q."/>
        </authorList>
    </citation>
    <scope>NUCLEOTIDE SEQUENCE</scope>
    <source>
        <strain evidence="3">H3</strain>
        <tissue evidence="3">Leaf</tissue>
    </source>
</reference>
<evidence type="ECO:0000256" key="1">
    <source>
        <dbReference type="SAM" id="MobiDB-lite"/>
    </source>
</evidence>
<dbReference type="PANTHER" id="PTHR37984">
    <property type="entry name" value="PROTEIN CBG26694"/>
    <property type="match status" value="1"/>
</dbReference>
<evidence type="ECO:0000313" key="3">
    <source>
        <dbReference type="EMBL" id="KAI5061830.1"/>
    </source>
</evidence>
<organism evidence="3 4">
    <name type="scientific">Adiantum capillus-veneris</name>
    <name type="common">Maidenhair fern</name>
    <dbReference type="NCBI Taxonomy" id="13818"/>
    <lineage>
        <taxon>Eukaryota</taxon>
        <taxon>Viridiplantae</taxon>
        <taxon>Streptophyta</taxon>
        <taxon>Embryophyta</taxon>
        <taxon>Tracheophyta</taxon>
        <taxon>Polypodiopsida</taxon>
        <taxon>Polypodiidae</taxon>
        <taxon>Polypodiales</taxon>
        <taxon>Pteridineae</taxon>
        <taxon>Pteridaceae</taxon>
        <taxon>Vittarioideae</taxon>
        <taxon>Adiantum</taxon>
    </lineage>
</organism>
<dbReference type="Gene3D" id="1.10.340.70">
    <property type="match status" value="1"/>
</dbReference>
<dbReference type="SUPFAM" id="SSF53098">
    <property type="entry name" value="Ribonuclease H-like"/>
    <property type="match status" value="1"/>
</dbReference>
<dbReference type="AlphaFoldDB" id="A0A9D4U668"/>